<dbReference type="Gene3D" id="2.50.20.10">
    <property type="entry name" value="Lipoprotein localisation LolA/LolB/LppX"/>
    <property type="match status" value="1"/>
</dbReference>
<dbReference type="OrthoDB" id="128937at2"/>
<evidence type="ECO:0008006" key="3">
    <source>
        <dbReference type="Google" id="ProtNLM"/>
    </source>
</evidence>
<dbReference type="STRING" id="216903.SAMN05444371_0836"/>
<dbReference type="RefSeq" id="WP_072996564.1">
    <property type="nucleotide sequence ID" value="NZ_FRAM01000001.1"/>
</dbReference>
<gene>
    <name evidence="1" type="ORF">SAMN05444371_0836</name>
</gene>
<dbReference type="EMBL" id="FRAM01000001">
    <property type="protein sequence ID" value="SHK02427.1"/>
    <property type="molecule type" value="Genomic_DNA"/>
</dbReference>
<proteinExistence type="predicted"/>
<protein>
    <recommendedName>
        <fullName evidence="3">DUF4412 domain-containing protein</fullName>
    </recommendedName>
</protein>
<dbReference type="AlphaFoldDB" id="A0A1M6P374"/>
<name>A0A1M6P374_9FLAO</name>
<dbReference type="Proteomes" id="UP000184498">
    <property type="component" value="Unassembled WGS sequence"/>
</dbReference>
<reference evidence="2" key="1">
    <citation type="submission" date="2016-11" db="EMBL/GenBank/DDBJ databases">
        <authorList>
            <person name="Varghese N."/>
            <person name="Submissions S."/>
        </authorList>
    </citation>
    <scope>NUCLEOTIDE SEQUENCE [LARGE SCALE GENOMIC DNA]</scope>
    <source>
        <strain evidence="2">DSM 18016</strain>
    </source>
</reference>
<evidence type="ECO:0000313" key="2">
    <source>
        <dbReference type="Proteomes" id="UP000184498"/>
    </source>
</evidence>
<accession>A0A1M6P374</accession>
<evidence type="ECO:0000313" key="1">
    <source>
        <dbReference type="EMBL" id="SHK02427.1"/>
    </source>
</evidence>
<keyword evidence="2" id="KW-1185">Reference proteome</keyword>
<sequence length="374" mass="42506">MKNITLFILLWIGSVLDAQKISYEKLDSISVQISKFQLQSENLIYNISGTKYELGFPENNFQIFFSNNLATKVLNKKFEDKEFVSITENIDISQADKIYQVPSEGDLGIVRMDFPKSVNTQIYTNGVYTTTVHENYLEFFYNRNNKDSRKKLLTQLDDTFKALNLGSKISKEEFLAEESIKMDLPKEEPAKMLTADQIIKKYVAAMGGEEKIKSIKTLYVEGDISMQGMKIPVRSWFINHQAMRMDMEIQGHANTTVVTNNGSWTLFPIQNQKRPVDADSTTAKESAEELDLSGDLLDYANKGNIVELLGAETQNGRDLYKIKLIRKSGTVITFFIEAGTFFLIKRVVNKNVQGTSVEMTETIGDYKINNDGYV</sequence>
<organism evidence="1 2">
    <name type="scientific">Epilithonimonas mollis</name>
    <dbReference type="NCBI Taxonomy" id="216903"/>
    <lineage>
        <taxon>Bacteria</taxon>
        <taxon>Pseudomonadati</taxon>
        <taxon>Bacteroidota</taxon>
        <taxon>Flavobacteriia</taxon>
        <taxon>Flavobacteriales</taxon>
        <taxon>Weeksellaceae</taxon>
        <taxon>Chryseobacterium group</taxon>
        <taxon>Epilithonimonas</taxon>
    </lineage>
</organism>